<keyword evidence="2" id="KW-0472">Membrane</keyword>
<feature type="transmembrane region" description="Helical" evidence="2">
    <location>
        <begin position="174"/>
        <end position="197"/>
    </location>
</feature>
<dbReference type="Proteomes" id="UP000252357">
    <property type="component" value="Unassembled WGS sequence"/>
</dbReference>
<dbReference type="AlphaFoldDB" id="A0A368L1P4"/>
<evidence type="ECO:0000313" key="4">
    <source>
        <dbReference type="Proteomes" id="UP000252357"/>
    </source>
</evidence>
<dbReference type="Pfam" id="PF05987">
    <property type="entry name" value="DUF898"/>
    <property type="match status" value="1"/>
</dbReference>
<feature type="transmembrane region" description="Helical" evidence="2">
    <location>
        <begin position="227"/>
        <end position="253"/>
    </location>
</feature>
<keyword evidence="2" id="KW-0812">Transmembrane</keyword>
<evidence type="ECO:0000256" key="1">
    <source>
        <dbReference type="SAM" id="MobiDB-lite"/>
    </source>
</evidence>
<reference evidence="3 4" key="1">
    <citation type="journal article" date="2018" name="Int. J. Syst. Evol. Microbiol.">
        <title>Parvibium lacunae gen. nov., sp. nov., a new member of the family Alcaligenaceae isolated from a freshwater pond.</title>
        <authorList>
            <person name="Chen W.M."/>
            <person name="Xie P.B."/>
            <person name="Hsu M.Y."/>
            <person name="Sheu S.Y."/>
        </authorList>
    </citation>
    <scope>NUCLEOTIDE SEQUENCE [LARGE SCALE GENOMIC DNA]</scope>
    <source>
        <strain evidence="3 4">KMB9</strain>
    </source>
</reference>
<feature type="transmembrane region" description="Helical" evidence="2">
    <location>
        <begin position="58"/>
        <end position="79"/>
    </location>
</feature>
<feature type="transmembrane region" description="Helical" evidence="2">
    <location>
        <begin position="260"/>
        <end position="283"/>
    </location>
</feature>
<organism evidence="3 4">
    <name type="scientific">Parvibium lacunae</name>
    <dbReference type="NCBI Taxonomy" id="1888893"/>
    <lineage>
        <taxon>Bacteria</taxon>
        <taxon>Pseudomonadati</taxon>
        <taxon>Pseudomonadota</taxon>
        <taxon>Betaproteobacteria</taxon>
        <taxon>Burkholderiales</taxon>
        <taxon>Alcaligenaceae</taxon>
        <taxon>Parvibium</taxon>
    </lineage>
</organism>
<accession>A0A368L1P4</accession>
<dbReference type="EMBL" id="QPGB01000003">
    <property type="protein sequence ID" value="RCS57361.1"/>
    <property type="molecule type" value="Genomic_DNA"/>
</dbReference>
<comment type="caution">
    <text evidence="3">The sequence shown here is derived from an EMBL/GenBank/DDBJ whole genome shotgun (WGS) entry which is preliminary data.</text>
</comment>
<proteinExistence type="predicted"/>
<dbReference type="RefSeq" id="WP_114402842.1">
    <property type="nucleotide sequence ID" value="NZ_QPGB01000003.1"/>
</dbReference>
<feature type="transmembrane region" description="Helical" evidence="2">
    <location>
        <begin position="106"/>
        <end position="124"/>
    </location>
</feature>
<keyword evidence="4" id="KW-1185">Reference proteome</keyword>
<evidence type="ECO:0000256" key="2">
    <source>
        <dbReference type="SAM" id="Phobius"/>
    </source>
</evidence>
<dbReference type="OrthoDB" id="9765721at2"/>
<feature type="transmembrane region" description="Helical" evidence="2">
    <location>
        <begin position="130"/>
        <end position="153"/>
    </location>
</feature>
<name>A0A368L1P4_9BURK</name>
<sequence length="385" mass="42617">MTTADDQAAQAERAFAPTQPFNREEGPVAPPPHAAAGTNAAVTAPLPLTFTGSGSEYFRIWIINLMLSIVTLGVYSAWAKVRRLQYLYRNTQLNGSPFDYHGDPMAILKGRAIVVGLVILNNVLGGLHPLLAAFAGIALGLALPWLMIRSLHFRLRNTSYRSLRFGFYGTYKEAIRLFWTWPILLVITLFTTLPLWLQRLKTFQTNHSQYGDTGFKFTASPKAYYGLFARVAGLALLPLVLLSLAATIIGWGAQTQGETLAVGLGIGLFVAAGISYLIALLVARPFYLAKMQNLVWNHTKLGQHQFSSRAKVWPLVKIVVTNTLLTLITIGLYYPFAQIRLLQYRLSVLSLQPKGSLETFIAEQQSEHGALGEEAAEWFDFDLSL</sequence>
<evidence type="ECO:0000313" key="3">
    <source>
        <dbReference type="EMBL" id="RCS57361.1"/>
    </source>
</evidence>
<feature type="region of interest" description="Disordered" evidence="1">
    <location>
        <begin position="1"/>
        <end position="35"/>
    </location>
</feature>
<keyword evidence="2" id="KW-1133">Transmembrane helix</keyword>
<protein>
    <submittedName>
        <fullName evidence="3">DUF898 domain-containing protein</fullName>
    </submittedName>
</protein>
<gene>
    <name evidence="3" type="ORF">DU000_07795</name>
</gene>
<dbReference type="InterPro" id="IPR010295">
    <property type="entry name" value="DUF898"/>
</dbReference>
<feature type="transmembrane region" description="Helical" evidence="2">
    <location>
        <begin position="315"/>
        <end position="336"/>
    </location>
</feature>